<feature type="signal peptide" evidence="1">
    <location>
        <begin position="1"/>
        <end position="20"/>
    </location>
</feature>
<dbReference type="AlphaFoldDB" id="A0A5E4QRU2"/>
<keyword evidence="3" id="KW-1185">Reference proteome</keyword>
<keyword evidence="1" id="KW-0732">Signal</keyword>
<reference evidence="2 3" key="1">
    <citation type="submission" date="2017-07" db="EMBL/GenBank/DDBJ databases">
        <authorList>
            <person name="Talla V."/>
            <person name="Backstrom N."/>
        </authorList>
    </citation>
    <scope>NUCLEOTIDE SEQUENCE [LARGE SCALE GENOMIC DNA]</scope>
</reference>
<evidence type="ECO:0000256" key="1">
    <source>
        <dbReference type="SAM" id="SignalP"/>
    </source>
</evidence>
<feature type="chain" id="PRO_5022676951" evidence="1">
    <location>
        <begin position="21"/>
        <end position="67"/>
    </location>
</feature>
<gene>
    <name evidence="2" type="ORF">LSINAPIS_LOCUS11586</name>
</gene>
<dbReference type="Proteomes" id="UP000324832">
    <property type="component" value="Unassembled WGS sequence"/>
</dbReference>
<protein>
    <submittedName>
        <fullName evidence="2">Uncharacterized protein</fullName>
    </submittedName>
</protein>
<name>A0A5E4QRU2_9NEOP</name>
<organism evidence="2 3">
    <name type="scientific">Leptidea sinapis</name>
    <dbReference type="NCBI Taxonomy" id="189913"/>
    <lineage>
        <taxon>Eukaryota</taxon>
        <taxon>Metazoa</taxon>
        <taxon>Ecdysozoa</taxon>
        <taxon>Arthropoda</taxon>
        <taxon>Hexapoda</taxon>
        <taxon>Insecta</taxon>
        <taxon>Pterygota</taxon>
        <taxon>Neoptera</taxon>
        <taxon>Endopterygota</taxon>
        <taxon>Lepidoptera</taxon>
        <taxon>Glossata</taxon>
        <taxon>Ditrysia</taxon>
        <taxon>Papilionoidea</taxon>
        <taxon>Pieridae</taxon>
        <taxon>Dismorphiinae</taxon>
        <taxon>Leptidea</taxon>
    </lineage>
</organism>
<sequence length="67" mass="7581">MLLKIQWHFLLLSTLQITSAEHKIIVKLDPEVIIKSLISESSLKYLQKFADVFAEKVAQRLIGGAIC</sequence>
<evidence type="ECO:0000313" key="3">
    <source>
        <dbReference type="Proteomes" id="UP000324832"/>
    </source>
</evidence>
<dbReference type="EMBL" id="FZQP02005155">
    <property type="protein sequence ID" value="VVD01082.1"/>
    <property type="molecule type" value="Genomic_DNA"/>
</dbReference>
<accession>A0A5E4QRU2</accession>
<proteinExistence type="predicted"/>
<evidence type="ECO:0000313" key="2">
    <source>
        <dbReference type="EMBL" id="VVD01082.1"/>
    </source>
</evidence>